<dbReference type="InterPro" id="IPR011009">
    <property type="entry name" value="Kinase-like_dom_sf"/>
</dbReference>
<dbReference type="SMART" id="SM00671">
    <property type="entry name" value="SEL1"/>
    <property type="match status" value="11"/>
</dbReference>
<dbReference type="CDD" id="cd00180">
    <property type="entry name" value="PKc"/>
    <property type="match status" value="1"/>
</dbReference>
<evidence type="ECO:0000256" key="2">
    <source>
        <dbReference type="ARBA" id="ARBA00022840"/>
    </source>
</evidence>
<reference evidence="6 7" key="1">
    <citation type="submission" date="2024-04" db="EMBL/GenBank/DDBJ databases">
        <title>Tritrichomonas musculus Genome.</title>
        <authorList>
            <person name="Alves-Ferreira E."/>
            <person name="Grigg M."/>
            <person name="Lorenzi H."/>
            <person name="Galac M."/>
        </authorList>
    </citation>
    <scope>NUCLEOTIDE SEQUENCE [LARGE SCALE GENOMIC DNA]</scope>
    <source>
        <strain evidence="6 7">EAF2021</strain>
    </source>
</reference>
<dbReference type="Gene3D" id="1.10.510.10">
    <property type="entry name" value="Transferase(Phosphotransferase) domain 1"/>
    <property type="match status" value="1"/>
</dbReference>
<name>A0ABR2GUN5_9EUKA</name>
<dbReference type="Gene3D" id="1.25.40.10">
    <property type="entry name" value="Tetratricopeptide repeat domain"/>
    <property type="match status" value="3"/>
</dbReference>
<dbReference type="PANTHER" id="PTHR11102:SF160">
    <property type="entry name" value="ERAD-ASSOCIATED E3 UBIQUITIN-PROTEIN LIGASE COMPONENT HRD3"/>
    <property type="match status" value="1"/>
</dbReference>
<dbReference type="Pfam" id="PF00069">
    <property type="entry name" value="Pkinase"/>
    <property type="match status" value="1"/>
</dbReference>
<dbReference type="Pfam" id="PF08238">
    <property type="entry name" value="Sel1"/>
    <property type="match status" value="11"/>
</dbReference>
<dbReference type="InterPro" id="IPR017441">
    <property type="entry name" value="Protein_kinase_ATP_BS"/>
</dbReference>
<gene>
    <name evidence="6" type="ORF">M9Y10_037441</name>
</gene>
<keyword evidence="2 4" id="KW-0067">ATP-binding</keyword>
<proteinExistence type="inferred from homology"/>
<dbReference type="PROSITE" id="PS00107">
    <property type="entry name" value="PROTEIN_KINASE_ATP"/>
    <property type="match status" value="1"/>
</dbReference>
<dbReference type="InterPro" id="IPR011990">
    <property type="entry name" value="TPR-like_helical_dom_sf"/>
</dbReference>
<dbReference type="InterPro" id="IPR000719">
    <property type="entry name" value="Prot_kinase_dom"/>
</dbReference>
<dbReference type="InterPro" id="IPR008271">
    <property type="entry name" value="Ser/Thr_kinase_AS"/>
</dbReference>
<evidence type="ECO:0000256" key="4">
    <source>
        <dbReference type="PROSITE-ProRule" id="PRU10141"/>
    </source>
</evidence>
<comment type="caution">
    <text evidence="6">The sequence shown here is derived from an EMBL/GenBank/DDBJ whole genome shotgun (WGS) entry which is preliminary data.</text>
</comment>
<evidence type="ECO:0000313" key="6">
    <source>
        <dbReference type="EMBL" id="KAK8836915.1"/>
    </source>
</evidence>
<keyword evidence="7" id="KW-1185">Reference proteome</keyword>
<protein>
    <recommendedName>
        <fullName evidence="5">Protein kinase domain-containing protein</fullName>
    </recommendedName>
</protein>
<feature type="binding site" evidence="4">
    <location>
        <position position="225"/>
    </location>
    <ligand>
        <name>ATP</name>
        <dbReference type="ChEBI" id="CHEBI:30616"/>
    </ligand>
</feature>
<dbReference type="SUPFAM" id="SSF56112">
    <property type="entry name" value="Protein kinase-like (PK-like)"/>
    <property type="match status" value="1"/>
</dbReference>
<dbReference type="InterPro" id="IPR050767">
    <property type="entry name" value="Sel1_AlgK"/>
</dbReference>
<evidence type="ECO:0000259" key="5">
    <source>
        <dbReference type="PROSITE" id="PS50011"/>
    </source>
</evidence>
<comment type="similarity">
    <text evidence="3">Belongs to the sel-1 family.</text>
</comment>
<organism evidence="6 7">
    <name type="scientific">Tritrichomonas musculus</name>
    <dbReference type="NCBI Taxonomy" id="1915356"/>
    <lineage>
        <taxon>Eukaryota</taxon>
        <taxon>Metamonada</taxon>
        <taxon>Parabasalia</taxon>
        <taxon>Tritrichomonadida</taxon>
        <taxon>Tritrichomonadidae</taxon>
        <taxon>Tritrichomonas</taxon>
    </lineage>
</organism>
<evidence type="ECO:0000313" key="7">
    <source>
        <dbReference type="Proteomes" id="UP001470230"/>
    </source>
</evidence>
<dbReference type="PROSITE" id="PS50011">
    <property type="entry name" value="PROTEIN_KINASE_DOM"/>
    <property type="match status" value="1"/>
</dbReference>
<dbReference type="InterPro" id="IPR006597">
    <property type="entry name" value="Sel1-like"/>
</dbReference>
<dbReference type="EMBL" id="JAPFFF010000063">
    <property type="protein sequence ID" value="KAK8836915.1"/>
    <property type="molecule type" value="Genomic_DNA"/>
</dbReference>
<keyword evidence="1 4" id="KW-0547">Nucleotide-binding</keyword>
<dbReference type="Proteomes" id="UP001470230">
    <property type="component" value="Unassembled WGS sequence"/>
</dbReference>
<evidence type="ECO:0000256" key="3">
    <source>
        <dbReference type="ARBA" id="ARBA00038101"/>
    </source>
</evidence>
<dbReference type="PANTHER" id="PTHR11102">
    <property type="entry name" value="SEL-1-LIKE PROTEIN"/>
    <property type="match status" value="1"/>
</dbReference>
<evidence type="ECO:0000256" key="1">
    <source>
        <dbReference type="ARBA" id="ARBA00022741"/>
    </source>
</evidence>
<accession>A0ABR2GUN5</accession>
<sequence length="1028" mass="121788">MKSSFHELESVSLKNPVKMTNHLFNKIIDIFVFRHISKNNIQDIDINRKSIQSKIIIIDKYEEFENEYFQICFDYFFFFIDTTNIFLIKEFFEHNLDSTFYSLSADVADILSNNIGIKPKNIIFEDSFFEEEISNFCKNFRVLNQNLKKVWNHIQRCLAGFLIKKGYSNSCFDRMRAYGKMLNINNEDFDITKNNHIKLRVLGHGNSSNVYLIYHIEKEQIFALKIFNCKDEESEKLFTRENNNYMSLYHPFTAHYFGSFNIDSYYCIVLEYIDGKNLNFIKEMNLSINDKFKIIFETMIIIEYLHSKKFIYRDLKPNNLMLNKKKTLILIDLDRMIDQSNNINRTKNFNHDYCAPEIITNNFSFDADIYSLGLLIYYIFFEKHPRIKYDDSGLPIEFPFHEFPQKYCELRNICEKCTDIDPSKRPNISYLIDTFYLEFYSKVPIQIPETDTIKTNENIHNSKCTPYWVYVAEKNDPYCLFKLGSFYNFGQFLTGFIHIDINYRERYVPYDLQKVVLYYKFAADLNASEAQYNLGLLYIKGVGVSKNINKGIYYLQRASDQNESSAQYVLGNFYNDNRHIQRDENKAIYYFQLAADQGNVKAIFNLGNIYLGKNRDDDLKKAIHYFSIGAKLNDSKSLNNLALIYSSKGYAFRDMNKAIEYYTRAANNNFALSQYNLGSIYEEGKYIKRDINKAIYYYKLASEQNYSSAQFSLGLIYYNGQYIPKNIDMSIHYFSLAASNNNVDAFYILGSVYLSGEYIEQDINKAIYYYTRAANCNHQDAQLDLGLFYYSGVYVPKNIKKGIFYLSLAAKYGCKEANFYLGYIYFENKIFPRNIVKTVLYYKEASSFNNQYAKNNLAVIFKNGYDVEKNIGYAIILLKEAIKQKEDVVSMFNLANIYFFDDGFSKKIDKCIKLLVKSMLNNFDHSKHFLYIILIKKYGEITLDIIKNEIYKYENNEELSLELFEIFNKYRLEDYDFLYNYYREMNLIYDDYKNPIVLDYQIKFHNKFNQIPNITDEFYKGFELENES</sequence>
<feature type="domain" description="Protein kinase" evidence="5">
    <location>
        <begin position="196"/>
        <end position="437"/>
    </location>
</feature>
<dbReference type="SUPFAM" id="SSF81901">
    <property type="entry name" value="HCP-like"/>
    <property type="match status" value="3"/>
</dbReference>
<dbReference type="SMART" id="SM00220">
    <property type="entry name" value="S_TKc"/>
    <property type="match status" value="1"/>
</dbReference>
<dbReference type="PROSITE" id="PS00108">
    <property type="entry name" value="PROTEIN_KINASE_ST"/>
    <property type="match status" value="1"/>
</dbReference>